<keyword evidence="12" id="KW-1185">Reference proteome</keyword>
<dbReference type="GO" id="GO:0055085">
    <property type="term" value="P:transmembrane transport"/>
    <property type="evidence" value="ECO:0000318"/>
    <property type="project" value="GO_Central"/>
</dbReference>
<sequence>MIGFLLGTAAICAPPHIGVPLGLTIAGVKAIAGRRRNARQAKLHSSDSEQKLEAKFEKVLASEVVEPVELSWTGLNQTLKLKDGSTKQILKGVSGVARPGRLVGLMGPSGSGKTSLLTALAGRVPAGSKMSLTGSLLVNGMPADEAGHRQAFVQQEDLFYSMLSVKETLQMAADLRLPQQMSAEAREAYVNQLVGVLGLAKAIDTCVGDEKTRGLSGGEKKRLSIGCELVGSPSLIFCDEPTTGLDSFQAEKVMSTLKGLAASGHTVVASIHQPRSSIFAMFDDLVLLSEGQPVYSGPADQALAHFEALGHVCPEHFNPAEFLADLISLDFASPEAEADSRARLDKLVSAWRAKEAAAAAKAAAAKKAASSKDMMRRTASTDLVMRRAAELPRAGPLRQLRLLLVRSWRQVVRDKATNVARAMSNLSSAVVFGAIFFRMRRGQSNIQDRMGLLQVASINTAMASLVKTLNIFPRERTIVARERARGSYSILSYLSAKLAAELPVGALFPLLFGAIVYPVCGLHPSLPRFAKFLGILTLESFTSQALGLAVGSVAPSTEAAMAIGPAVMLVWIVFGGYYVNADNVPALFKWLPRASLIKQAFEALCVNEFPGLQFDADANGGGMRTGEQVLTWLSFDKSTIPARAASQARILLFYYWATFCILRASSPRYQSVRPGTSAPAVEGAAAPAAAPSAAPAPSQADGAAAAAAKANQTKDATPAPAVKSAAA</sequence>
<dbReference type="SMART" id="SM00382">
    <property type="entry name" value="AAA"/>
    <property type="match status" value="1"/>
</dbReference>
<feature type="compositionally biased region" description="Low complexity" evidence="8">
    <location>
        <begin position="678"/>
        <end position="727"/>
    </location>
</feature>
<name>A0A2K3D6G1_CHLRE</name>
<feature type="transmembrane region" description="Helical" evidence="9">
    <location>
        <begin position="502"/>
        <end position="520"/>
    </location>
</feature>
<dbReference type="GeneID" id="5719603"/>
<dbReference type="FunFam" id="3.40.50.300:FF:000903">
    <property type="entry name" value="ABC transporter G family member 7"/>
    <property type="match status" value="1"/>
</dbReference>
<gene>
    <name evidence="11" type="ORF">CHLRE_12g547300v5</name>
</gene>
<dbReference type="PANTHER" id="PTHR48041">
    <property type="entry name" value="ABC TRANSPORTER G FAMILY MEMBER 28"/>
    <property type="match status" value="1"/>
</dbReference>
<dbReference type="SMR" id="A0A2K3D6G1"/>
<keyword evidence="3 9" id="KW-0812">Transmembrane</keyword>
<evidence type="ECO:0000313" key="12">
    <source>
        <dbReference type="Proteomes" id="UP000006906"/>
    </source>
</evidence>
<dbReference type="GO" id="GO:0042626">
    <property type="term" value="F:ATPase-coupled transmembrane transporter activity"/>
    <property type="evidence" value="ECO:0000318"/>
    <property type="project" value="GO_Central"/>
</dbReference>
<keyword evidence="5" id="KW-0067">ATP-binding</keyword>
<organism evidence="11 12">
    <name type="scientific">Chlamydomonas reinhardtii</name>
    <name type="common">Chlamydomonas smithii</name>
    <dbReference type="NCBI Taxonomy" id="3055"/>
    <lineage>
        <taxon>Eukaryota</taxon>
        <taxon>Viridiplantae</taxon>
        <taxon>Chlorophyta</taxon>
        <taxon>core chlorophytes</taxon>
        <taxon>Chlorophyceae</taxon>
        <taxon>CS clade</taxon>
        <taxon>Chlamydomonadales</taxon>
        <taxon>Chlamydomonadaceae</taxon>
        <taxon>Chlamydomonas</taxon>
    </lineage>
</organism>
<dbReference type="InterPro" id="IPR027417">
    <property type="entry name" value="P-loop_NTPase"/>
</dbReference>
<feature type="region of interest" description="Disordered" evidence="8">
    <location>
        <begin position="673"/>
        <end position="727"/>
    </location>
</feature>
<evidence type="ECO:0000256" key="9">
    <source>
        <dbReference type="SAM" id="Phobius"/>
    </source>
</evidence>
<dbReference type="Proteomes" id="UP000006906">
    <property type="component" value="Chromosome 12"/>
</dbReference>
<dbReference type="PANTHER" id="PTHR48041:SF41">
    <property type="entry name" value="ABC TRANSPORTER G FAMILY"/>
    <property type="match status" value="1"/>
</dbReference>
<reference evidence="11 12" key="1">
    <citation type="journal article" date="2007" name="Science">
        <title>The Chlamydomonas genome reveals the evolution of key animal and plant functions.</title>
        <authorList>
            <person name="Merchant S.S."/>
            <person name="Prochnik S.E."/>
            <person name="Vallon O."/>
            <person name="Harris E.H."/>
            <person name="Karpowicz S.J."/>
            <person name="Witman G.B."/>
            <person name="Terry A."/>
            <person name="Salamov A."/>
            <person name="Fritz-Laylin L.K."/>
            <person name="Marechal-Drouard L."/>
            <person name="Marshall W.F."/>
            <person name="Qu L.H."/>
            <person name="Nelson D.R."/>
            <person name="Sanderfoot A.A."/>
            <person name="Spalding M.H."/>
            <person name="Kapitonov V.V."/>
            <person name="Ren Q."/>
            <person name="Ferris P."/>
            <person name="Lindquist E."/>
            <person name="Shapiro H."/>
            <person name="Lucas S.M."/>
            <person name="Grimwood J."/>
            <person name="Schmutz J."/>
            <person name="Cardol P."/>
            <person name="Cerutti H."/>
            <person name="Chanfreau G."/>
            <person name="Chen C.L."/>
            <person name="Cognat V."/>
            <person name="Croft M.T."/>
            <person name="Dent R."/>
            <person name="Dutcher S."/>
            <person name="Fernandez E."/>
            <person name="Fukuzawa H."/>
            <person name="Gonzalez-Ballester D."/>
            <person name="Gonzalez-Halphen D."/>
            <person name="Hallmann A."/>
            <person name="Hanikenne M."/>
            <person name="Hippler M."/>
            <person name="Inwood W."/>
            <person name="Jabbari K."/>
            <person name="Kalanon M."/>
            <person name="Kuras R."/>
            <person name="Lefebvre P.A."/>
            <person name="Lemaire S.D."/>
            <person name="Lobanov A.V."/>
            <person name="Lohr M."/>
            <person name="Manuell A."/>
            <person name="Meier I."/>
            <person name="Mets L."/>
            <person name="Mittag M."/>
            <person name="Mittelmeier T."/>
            <person name="Moroney J.V."/>
            <person name="Moseley J."/>
            <person name="Napoli C."/>
            <person name="Nedelcu A.M."/>
            <person name="Niyogi K."/>
            <person name="Novoselov S.V."/>
            <person name="Paulsen I.T."/>
            <person name="Pazour G."/>
            <person name="Purton S."/>
            <person name="Ral J.P."/>
            <person name="Riano-Pachon D.M."/>
            <person name="Riekhof W."/>
            <person name="Rymarquis L."/>
            <person name="Schroda M."/>
            <person name="Stern D."/>
            <person name="Umen J."/>
            <person name="Willows R."/>
            <person name="Wilson N."/>
            <person name="Zimmer S.L."/>
            <person name="Allmer J."/>
            <person name="Balk J."/>
            <person name="Bisova K."/>
            <person name="Chen C.J."/>
            <person name="Elias M."/>
            <person name="Gendler K."/>
            <person name="Hauser C."/>
            <person name="Lamb M.R."/>
            <person name="Ledford H."/>
            <person name="Long J.C."/>
            <person name="Minagawa J."/>
            <person name="Page M.D."/>
            <person name="Pan J."/>
            <person name="Pootakham W."/>
            <person name="Roje S."/>
            <person name="Rose A."/>
            <person name="Stahlberg E."/>
            <person name="Terauchi A.M."/>
            <person name="Yang P."/>
            <person name="Ball S."/>
            <person name="Bowler C."/>
            <person name="Dieckmann C.L."/>
            <person name="Gladyshev V.N."/>
            <person name="Green P."/>
            <person name="Jorgensen R."/>
            <person name="Mayfield S."/>
            <person name="Mueller-Roeber B."/>
            <person name="Rajamani S."/>
            <person name="Sayre R.T."/>
            <person name="Brokstein P."/>
            <person name="Dubchak I."/>
            <person name="Goodstein D."/>
            <person name="Hornick L."/>
            <person name="Huang Y.W."/>
            <person name="Jhaveri J."/>
            <person name="Luo Y."/>
            <person name="Martinez D."/>
            <person name="Ngau W.C."/>
            <person name="Otillar B."/>
            <person name="Poliakov A."/>
            <person name="Porter A."/>
            <person name="Szajkowski L."/>
            <person name="Werner G."/>
            <person name="Zhou K."/>
            <person name="Grigoriev I.V."/>
            <person name="Rokhsar D.S."/>
            <person name="Grossman A.R."/>
        </authorList>
    </citation>
    <scope>NUCLEOTIDE SEQUENCE [LARGE SCALE GENOMIC DNA]</scope>
    <source>
        <strain evidence="12">CC-503</strain>
    </source>
</reference>
<evidence type="ECO:0000313" key="11">
    <source>
        <dbReference type="EMBL" id="PNW76114.1"/>
    </source>
</evidence>
<dbReference type="FunCoup" id="A0A2K3D6G1">
    <property type="interactions" value="239"/>
</dbReference>
<dbReference type="Gene3D" id="3.40.50.300">
    <property type="entry name" value="P-loop containing nucleotide triphosphate hydrolases"/>
    <property type="match status" value="1"/>
</dbReference>
<dbReference type="AlphaFoldDB" id="A0A2K3D6G1"/>
<comment type="subcellular location">
    <subcellularLocation>
        <location evidence="1">Membrane</location>
        <topology evidence="1">Multi-pass membrane protein</topology>
    </subcellularLocation>
</comment>
<dbReference type="InterPro" id="IPR043926">
    <property type="entry name" value="ABCG_dom"/>
</dbReference>
<dbReference type="GO" id="GO:0016020">
    <property type="term" value="C:membrane"/>
    <property type="evidence" value="ECO:0000318"/>
    <property type="project" value="GO_Central"/>
</dbReference>
<evidence type="ECO:0000256" key="3">
    <source>
        <dbReference type="ARBA" id="ARBA00022692"/>
    </source>
</evidence>
<keyword evidence="7 9" id="KW-0472">Membrane</keyword>
<evidence type="ECO:0000256" key="5">
    <source>
        <dbReference type="ARBA" id="ARBA00022840"/>
    </source>
</evidence>
<protein>
    <recommendedName>
        <fullName evidence="10">ABC transporter domain-containing protein</fullName>
    </recommendedName>
</protein>
<evidence type="ECO:0000256" key="7">
    <source>
        <dbReference type="ARBA" id="ARBA00023136"/>
    </source>
</evidence>
<dbReference type="InterPro" id="IPR050352">
    <property type="entry name" value="ABCG_transporters"/>
</dbReference>
<dbReference type="Pfam" id="PF00005">
    <property type="entry name" value="ABC_tran"/>
    <property type="match status" value="1"/>
</dbReference>
<dbReference type="SUPFAM" id="SSF52540">
    <property type="entry name" value="P-loop containing nucleoside triphosphate hydrolases"/>
    <property type="match status" value="1"/>
</dbReference>
<dbReference type="PROSITE" id="PS50893">
    <property type="entry name" value="ABC_TRANSPORTER_2"/>
    <property type="match status" value="1"/>
</dbReference>
<evidence type="ECO:0000256" key="4">
    <source>
        <dbReference type="ARBA" id="ARBA00022741"/>
    </source>
</evidence>
<feature type="transmembrane region" description="Helical" evidence="9">
    <location>
        <begin position="532"/>
        <end position="553"/>
    </location>
</feature>
<proteinExistence type="predicted"/>
<dbReference type="CDD" id="cd03213">
    <property type="entry name" value="ABCG_EPDR"/>
    <property type="match status" value="1"/>
</dbReference>
<dbReference type="Pfam" id="PF01061">
    <property type="entry name" value="ABC2_membrane"/>
    <property type="match status" value="1"/>
</dbReference>
<dbReference type="OMA" id="WWKQFWL"/>
<dbReference type="InterPro" id="IPR013525">
    <property type="entry name" value="ABC2_TM"/>
</dbReference>
<dbReference type="GO" id="GO:0140359">
    <property type="term" value="F:ABC-type transporter activity"/>
    <property type="evidence" value="ECO:0007669"/>
    <property type="project" value="InterPro"/>
</dbReference>
<dbReference type="InterPro" id="IPR003593">
    <property type="entry name" value="AAA+_ATPase"/>
</dbReference>
<evidence type="ECO:0000256" key="2">
    <source>
        <dbReference type="ARBA" id="ARBA00022448"/>
    </source>
</evidence>
<dbReference type="Gramene" id="PNW76114">
    <property type="protein sequence ID" value="PNW76114"/>
    <property type="gene ID" value="CHLRE_12g547300v5"/>
</dbReference>
<evidence type="ECO:0000259" key="10">
    <source>
        <dbReference type="PROSITE" id="PS50893"/>
    </source>
</evidence>
<dbReference type="InParanoid" id="A0A2K3D6G1"/>
<dbReference type="PaxDb" id="3055-EDP02909"/>
<dbReference type="ExpressionAtlas" id="A0A2K3D6G1">
    <property type="expression patterns" value="baseline and differential"/>
</dbReference>
<dbReference type="PROSITE" id="PS00211">
    <property type="entry name" value="ABC_TRANSPORTER_1"/>
    <property type="match status" value="1"/>
</dbReference>
<dbReference type="GO" id="GO:0005524">
    <property type="term" value="F:ATP binding"/>
    <property type="evidence" value="ECO:0007669"/>
    <property type="project" value="UniProtKB-KW"/>
</dbReference>
<dbReference type="GO" id="GO:0016887">
    <property type="term" value="F:ATP hydrolysis activity"/>
    <property type="evidence" value="ECO:0007669"/>
    <property type="project" value="InterPro"/>
</dbReference>
<dbReference type="Pfam" id="PF19055">
    <property type="entry name" value="ABC2_membrane_7"/>
    <property type="match status" value="1"/>
</dbReference>
<dbReference type="InterPro" id="IPR003439">
    <property type="entry name" value="ABC_transporter-like_ATP-bd"/>
</dbReference>
<feature type="transmembrane region" description="Helical" evidence="9">
    <location>
        <begin position="559"/>
        <end position="579"/>
    </location>
</feature>
<feature type="domain" description="ABC transporter" evidence="10">
    <location>
        <begin position="65"/>
        <end position="315"/>
    </location>
</feature>
<keyword evidence="4" id="KW-0547">Nucleotide-binding</keyword>
<keyword evidence="6 9" id="KW-1133">Transmembrane helix</keyword>
<dbReference type="RefSeq" id="XP_042919075.1">
    <property type="nucleotide sequence ID" value="XM_043068902.1"/>
</dbReference>
<dbReference type="InterPro" id="IPR017871">
    <property type="entry name" value="ABC_transporter-like_CS"/>
</dbReference>
<accession>A0A2K3D6G1</accession>
<evidence type="ECO:0000256" key="8">
    <source>
        <dbReference type="SAM" id="MobiDB-lite"/>
    </source>
</evidence>
<dbReference type="KEGG" id="cre:CHLRE_12g547300v5"/>
<evidence type="ECO:0000256" key="1">
    <source>
        <dbReference type="ARBA" id="ARBA00004141"/>
    </source>
</evidence>
<keyword evidence="2" id="KW-0813">Transport</keyword>
<dbReference type="OrthoDB" id="66620at2759"/>
<evidence type="ECO:0000256" key="6">
    <source>
        <dbReference type="ARBA" id="ARBA00022989"/>
    </source>
</evidence>
<dbReference type="EMBL" id="CM008973">
    <property type="protein sequence ID" value="PNW76114.1"/>
    <property type="molecule type" value="Genomic_DNA"/>
</dbReference>